<evidence type="ECO:0008006" key="4">
    <source>
        <dbReference type="Google" id="ProtNLM"/>
    </source>
</evidence>
<name>A0ABS1HE40_9BACT</name>
<dbReference type="EMBL" id="JAENRR010000002">
    <property type="protein sequence ID" value="MBK3515891.1"/>
    <property type="molecule type" value="Genomic_DNA"/>
</dbReference>
<keyword evidence="1" id="KW-0472">Membrane</keyword>
<sequence length="265" mass="30807">MNPKQLVRLSNLIGIISIVLLILWVFTFITIEVFGLKVFRENLTESFYMSILGILALMSGALIINIMFNLTRIAQKHNQDTELGKHSKKYGWILLASFPVLLLLLFGGDYLTSRKKEQVLVQSAKSIVETNSKKRAHLLNYSFDMEWIKETQEILDVLSKTDDNFPHVAILVKDSIYDEPAFLGFTDDYYYGIRKDSIPPHKRSYIRKTTQPERDYLNSVFEEGNVHYRYSSHDGRYELFYPVIKGDQRIVIYFSEYQSYGKIGS</sequence>
<feature type="transmembrane region" description="Helical" evidence="1">
    <location>
        <begin position="12"/>
        <end position="35"/>
    </location>
</feature>
<reference evidence="2 3" key="1">
    <citation type="submission" date="2021-01" db="EMBL/GenBank/DDBJ databases">
        <title>Carboxyliciviraga sp.nov., isolated from coastal sediments.</title>
        <authorList>
            <person name="Lu D."/>
            <person name="Zhang T."/>
        </authorList>
    </citation>
    <scope>NUCLEOTIDE SEQUENCE [LARGE SCALE GENOMIC DNA]</scope>
    <source>
        <strain evidence="2 3">N1Y132</strain>
    </source>
</reference>
<keyword evidence="3" id="KW-1185">Reference proteome</keyword>
<accession>A0ABS1HE40</accession>
<gene>
    <name evidence="2" type="ORF">JIV24_00965</name>
</gene>
<dbReference type="RefSeq" id="WP_200463123.1">
    <property type="nucleotide sequence ID" value="NZ_JAENRR010000002.1"/>
</dbReference>
<proteinExistence type="predicted"/>
<keyword evidence="1" id="KW-0812">Transmembrane</keyword>
<protein>
    <recommendedName>
        <fullName evidence="4">Peptidase</fullName>
    </recommendedName>
</protein>
<dbReference type="Proteomes" id="UP000605676">
    <property type="component" value="Unassembled WGS sequence"/>
</dbReference>
<evidence type="ECO:0000313" key="2">
    <source>
        <dbReference type="EMBL" id="MBK3515891.1"/>
    </source>
</evidence>
<feature type="transmembrane region" description="Helical" evidence="1">
    <location>
        <begin position="47"/>
        <end position="70"/>
    </location>
</feature>
<evidence type="ECO:0000313" key="3">
    <source>
        <dbReference type="Proteomes" id="UP000605676"/>
    </source>
</evidence>
<organism evidence="2 3">
    <name type="scientific">Carboxylicivirga marina</name>
    <dbReference type="NCBI Taxonomy" id="2800988"/>
    <lineage>
        <taxon>Bacteria</taxon>
        <taxon>Pseudomonadati</taxon>
        <taxon>Bacteroidota</taxon>
        <taxon>Bacteroidia</taxon>
        <taxon>Marinilabiliales</taxon>
        <taxon>Marinilabiliaceae</taxon>
        <taxon>Carboxylicivirga</taxon>
    </lineage>
</organism>
<comment type="caution">
    <text evidence="2">The sequence shown here is derived from an EMBL/GenBank/DDBJ whole genome shotgun (WGS) entry which is preliminary data.</text>
</comment>
<keyword evidence="1" id="KW-1133">Transmembrane helix</keyword>
<evidence type="ECO:0000256" key="1">
    <source>
        <dbReference type="SAM" id="Phobius"/>
    </source>
</evidence>
<feature type="transmembrane region" description="Helical" evidence="1">
    <location>
        <begin position="90"/>
        <end position="111"/>
    </location>
</feature>